<comment type="caution">
    <text evidence="6">The sequence shown here is derived from an EMBL/GenBank/DDBJ whole genome shotgun (WGS) entry which is preliminary data.</text>
</comment>
<dbReference type="PANTHER" id="PTHR10271">
    <property type="entry name" value="INTERFERON-INDUCED PROTEIN WITH TETRATRICOPEPTIDE REPEATS"/>
    <property type="match status" value="1"/>
</dbReference>
<dbReference type="Proteomes" id="UP001364617">
    <property type="component" value="Unassembled WGS sequence"/>
</dbReference>
<name>A0AAN9D317_9TELE</name>
<organism evidence="6 7">
    <name type="scientific">Phoxinus phoxinus</name>
    <name type="common">Eurasian minnow</name>
    <dbReference type="NCBI Taxonomy" id="58324"/>
    <lineage>
        <taxon>Eukaryota</taxon>
        <taxon>Metazoa</taxon>
        <taxon>Chordata</taxon>
        <taxon>Craniata</taxon>
        <taxon>Vertebrata</taxon>
        <taxon>Euteleostomi</taxon>
        <taxon>Actinopterygii</taxon>
        <taxon>Neopterygii</taxon>
        <taxon>Teleostei</taxon>
        <taxon>Ostariophysi</taxon>
        <taxon>Cypriniformes</taxon>
        <taxon>Leuciscidae</taxon>
        <taxon>Phoxininae</taxon>
        <taxon>Phoxinus</taxon>
    </lineage>
</organism>
<dbReference type="SUPFAM" id="SSF48452">
    <property type="entry name" value="TPR-like"/>
    <property type="match status" value="1"/>
</dbReference>
<evidence type="ECO:0000256" key="2">
    <source>
        <dbReference type="ARBA" id="ARBA00022737"/>
    </source>
</evidence>
<keyword evidence="7" id="KW-1185">Reference proteome</keyword>
<evidence type="ECO:0000256" key="3">
    <source>
        <dbReference type="ARBA" id="ARBA00022803"/>
    </source>
</evidence>
<comment type="similarity">
    <text evidence="5">Belongs to the IFIT family.</text>
</comment>
<evidence type="ECO:0000256" key="1">
    <source>
        <dbReference type="ARBA" id="ARBA00022588"/>
    </source>
</evidence>
<sequence length="431" mass="50149">MDNSSLKQGLERLECHFTWNLECSTNESQDFLSKLKYKDQETCTWPIHYYNLLGYIHQTLGSNTEAVKHLHKAESVIQEQGTEEAGVQLQVNKANLAWAYFHLGEMDKSKGYVEEVQRLQRMHPAPPGCTLHPEVSGEKGWTLVKFNKSKMRPAIDYFKMALKAEPDRKEWHKGLAIAMNMDFAPSEFTLDEIVEQLKIVHEKEPNSLFIYSNYLLKLSKQTKVSIEREMQGILERTLETGNLECLHVILRYYSEQDNLDKAIEIAETAHEKFPSSVKALKQLADCYKWKVYSMEDSEERETLARKSIRLFEEDLIYFPHSCKVKIDLASLHCKTHEIEKADEIYKNLLSEENDLSPHRQQHLFYSYAQHLNHNKSQPRDPVSFYMKAAAIPVMTGYKQKSLKVLNSIMRRGRDPRCIEIQHFLEGIEASD</sequence>
<proteinExistence type="inferred from homology"/>
<dbReference type="Pfam" id="PF13181">
    <property type="entry name" value="TPR_8"/>
    <property type="match status" value="1"/>
</dbReference>
<dbReference type="AlphaFoldDB" id="A0AAN9D317"/>
<evidence type="ECO:0000256" key="4">
    <source>
        <dbReference type="ARBA" id="ARBA00022859"/>
    </source>
</evidence>
<dbReference type="InterPro" id="IPR019734">
    <property type="entry name" value="TPR_rpt"/>
</dbReference>
<dbReference type="GO" id="GO:0005829">
    <property type="term" value="C:cytosol"/>
    <property type="evidence" value="ECO:0007669"/>
    <property type="project" value="TreeGrafter"/>
</dbReference>
<dbReference type="GO" id="GO:0051607">
    <property type="term" value="P:defense response to virus"/>
    <property type="evidence" value="ECO:0007669"/>
    <property type="project" value="TreeGrafter"/>
</dbReference>
<dbReference type="PANTHER" id="PTHR10271:SF14">
    <property type="entry name" value="INTERFERON-INDUCED PROTEIN WITH TETRATRICOPEPTIDE REPEATS-RELATED"/>
    <property type="match status" value="1"/>
</dbReference>
<keyword evidence="2" id="KW-0677">Repeat</keyword>
<dbReference type="EMBL" id="JAYKXH010000011">
    <property type="protein sequence ID" value="KAK7152928.1"/>
    <property type="molecule type" value="Genomic_DNA"/>
</dbReference>
<dbReference type="InterPro" id="IPR011990">
    <property type="entry name" value="TPR-like_helical_dom_sf"/>
</dbReference>
<dbReference type="GO" id="GO:0045087">
    <property type="term" value="P:innate immune response"/>
    <property type="evidence" value="ECO:0007669"/>
    <property type="project" value="UniProtKB-KW"/>
</dbReference>
<reference evidence="6 7" key="1">
    <citation type="submission" date="2024-02" db="EMBL/GenBank/DDBJ databases">
        <title>Chromosome-level genome assembly of the Eurasian Minnow (Phoxinus phoxinus).</title>
        <authorList>
            <person name="Oriowo T.O."/>
            <person name="Martin S."/>
            <person name="Stange M."/>
            <person name="Chrysostomakis Y."/>
            <person name="Brown T."/>
            <person name="Winkler S."/>
            <person name="Kukowka S."/>
            <person name="Myers E.W."/>
            <person name="Bohne A."/>
        </authorList>
    </citation>
    <scope>NUCLEOTIDE SEQUENCE [LARGE SCALE GENOMIC DNA]</scope>
    <source>
        <strain evidence="6">ZFMK-TIS-60720</strain>
        <tissue evidence="6">Whole Organism</tissue>
    </source>
</reference>
<keyword evidence="1" id="KW-0399">Innate immunity</keyword>
<evidence type="ECO:0000256" key="5">
    <source>
        <dbReference type="ARBA" id="ARBA00038336"/>
    </source>
</evidence>
<evidence type="ECO:0000313" key="7">
    <source>
        <dbReference type="Proteomes" id="UP001364617"/>
    </source>
</evidence>
<keyword evidence="3" id="KW-0802">TPR repeat</keyword>
<protein>
    <submittedName>
        <fullName evidence="6">Uncharacterized protein</fullName>
    </submittedName>
</protein>
<dbReference type="Gene3D" id="1.25.40.10">
    <property type="entry name" value="Tetratricopeptide repeat domain"/>
    <property type="match status" value="3"/>
</dbReference>
<gene>
    <name evidence="6" type="ORF">R3I93_010988</name>
</gene>
<keyword evidence="4" id="KW-0391">Immunity</keyword>
<dbReference type="FunFam" id="1.25.40.10:FF:000036">
    <property type="entry name" value="interferon-induced protein with tetratricopeptide repeats 5"/>
    <property type="match status" value="1"/>
</dbReference>
<evidence type="ECO:0000313" key="6">
    <source>
        <dbReference type="EMBL" id="KAK7152928.1"/>
    </source>
</evidence>
<accession>A0AAN9D317</accession>